<organism evidence="1 2">
    <name type="scientific">Limosa lapponica baueri</name>
    <dbReference type="NCBI Taxonomy" id="1758121"/>
    <lineage>
        <taxon>Eukaryota</taxon>
        <taxon>Metazoa</taxon>
        <taxon>Chordata</taxon>
        <taxon>Craniata</taxon>
        <taxon>Vertebrata</taxon>
        <taxon>Euteleostomi</taxon>
        <taxon>Archelosauria</taxon>
        <taxon>Archosauria</taxon>
        <taxon>Dinosauria</taxon>
        <taxon>Saurischia</taxon>
        <taxon>Theropoda</taxon>
        <taxon>Coelurosauria</taxon>
        <taxon>Aves</taxon>
        <taxon>Neognathae</taxon>
        <taxon>Neoaves</taxon>
        <taxon>Charadriiformes</taxon>
        <taxon>Scolopacidae</taxon>
        <taxon>Limosa</taxon>
    </lineage>
</organism>
<proteinExistence type="predicted"/>
<sequence>MKLPLQSCTFHLHPEKHHQDEESHGEGVTLLEPAPYFTQLMEKVSYQGFAIQFCTTTCIPLVVAADTPGVFAQVKCPFCEVEAVGRLFQLDGSECLLISSLKMKALVGFDRVCTTLHQRLQRLQQGQFSEATSADVIEGNTLSSVVALYLPFMTPRASSSGQVSPVLPILVGEARAGSGLRSEIFAAHNLPLSRSLISASHFRILKLVLNQTLFCHQEFHSMTEVMNTREPVMEEFALSQTPEEEGGPSSQILQHTQLKKWKTVQILWKAELKRMSRDSMASEVKLDSALPVGARVPACPHLRHGPLSFGCMAPSALVAWPTPGDQSSGWDKLFLDTLGLQWIFLGDLGAVLTGVNLFLHRDLPETPSRRPRRSTDLGPKHYPLDSVGGDRQCMYSEGFDCVSDECPISHKAGFLHLCRAGWGLYFQLMLQPEEATHCRWNKITGFLPALTPKLTSKCFLFSSNNFL</sequence>
<dbReference type="EMBL" id="KZ506640">
    <property type="protein sequence ID" value="PKU38851.1"/>
    <property type="molecule type" value="Genomic_DNA"/>
</dbReference>
<reference evidence="2" key="2">
    <citation type="submission" date="2017-12" db="EMBL/GenBank/DDBJ databases">
        <title>Genome sequence of the Bar-tailed Godwit (Limosa lapponica baueri).</title>
        <authorList>
            <person name="Lima N.C.B."/>
            <person name="Parody-Merino A.M."/>
            <person name="Battley P.F."/>
            <person name="Fidler A.E."/>
            <person name="Prosdocimi F."/>
        </authorList>
    </citation>
    <scope>NUCLEOTIDE SEQUENCE [LARGE SCALE GENOMIC DNA]</scope>
</reference>
<name>A0A2I0TYK4_LIMLA</name>
<evidence type="ECO:0000313" key="2">
    <source>
        <dbReference type="Proteomes" id="UP000233556"/>
    </source>
</evidence>
<keyword evidence="2" id="KW-1185">Reference proteome</keyword>
<gene>
    <name evidence="1" type="ORF">llap_10844</name>
</gene>
<evidence type="ECO:0000313" key="1">
    <source>
        <dbReference type="EMBL" id="PKU38851.1"/>
    </source>
</evidence>
<dbReference type="AlphaFoldDB" id="A0A2I0TYK4"/>
<dbReference type="OrthoDB" id="9253782at2759"/>
<accession>A0A2I0TYK4</accession>
<reference evidence="2" key="1">
    <citation type="submission" date="2017-11" db="EMBL/GenBank/DDBJ databases">
        <authorList>
            <person name="Lima N.C."/>
            <person name="Parody-Merino A.M."/>
            <person name="Battley P.F."/>
            <person name="Fidler A.E."/>
            <person name="Prosdocimi F."/>
        </authorList>
    </citation>
    <scope>NUCLEOTIDE SEQUENCE [LARGE SCALE GENOMIC DNA]</scope>
</reference>
<dbReference type="Proteomes" id="UP000233556">
    <property type="component" value="Unassembled WGS sequence"/>
</dbReference>
<protein>
    <submittedName>
        <fullName evidence="1">Uncharacterized protein</fullName>
    </submittedName>
</protein>